<evidence type="ECO:0000313" key="3">
    <source>
        <dbReference type="Proteomes" id="UP000280842"/>
    </source>
</evidence>
<dbReference type="InterPro" id="IPR019734">
    <property type="entry name" value="TPR_rpt"/>
</dbReference>
<protein>
    <submittedName>
        <fullName evidence="2">Tetratricopeptide repeat protein</fullName>
    </submittedName>
</protein>
<proteinExistence type="predicted"/>
<dbReference type="InterPro" id="IPR011990">
    <property type="entry name" value="TPR-like_helical_dom_sf"/>
</dbReference>
<organism evidence="2 3">
    <name type="scientific">Hydrogenothermus marinus</name>
    <dbReference type="NCBI Taxonomy" id="133270"/>
    <lineage>
        <taxon>Bacteria</taxon>
        <taxon>Pseudomonadati</taxon>
        <taxon>Aquificota</taxon>
        <taxon>Aquificia</taxon>
        <taxon>Aquificales</taxon>
        <taxon>Hydrogenothermaceae</taxon>
        <taxon>Hydrogenothermus</taxon>
    </lineage>
</organism>
<evidence type="ECO:0000313" key="2">
    <source>
        <dbReference type="EMBL" id="RMA92479.1"/>
    </source>
</evidence>
<sequence>MVKKIILILLAIFNFSFGMSFEDIKKAYHLSYQYEKMQDYKDAIKVLIPIYNKYPTGYTVNLRLGWLYYLNKNYANSKFHYEKAIKALPYSIEAKLGYTLPLLAQGKFSDVEKVCYSIISKDYYNYYANLRLSYVLRKEKKFEDAQKIVNKMLLVYPTDVKFLTELALIKYALKDYKTAKKIFQDIIILDPENILAKNYLYKIIEREK</sequence>
<dbReference type="SUPFAM" id="SSF48452">
    <property type="entry name" value="TPR-like"/>
    <property type="match status" value="1"/>
</dbReference>
<feature type="repeat" description="TPR" evidence="1">
    <location>
        <begin position="160"/>
        <end position="193"/>
    </location>
</feature>
<comment type="caution">
    <text evidence="2">The sequence shown here is derived from an EMBL/GenBank/DDBJ whole genome shotgun (WGS) entry which is preliminary data.</text>
</comment>
<accession>A0A3M0B8L4</accession>
<keyword evidence="3" id="KW-1185">Reference proteome</keyword>
<dbReference type="PROSITE" id="PS50005">
    <property type="entry name" value="TPR"/>
    <property type="match status" value="1"/>
</dbReference>
<dbReference type="SMART" id="SM00028">
    <property type="entry name" value="TPR"/>
    <property type="match status" value="3"/>
</dbReference>
<keyword evidence="1" id="KW-0802">TPR repeat</keyword>
<dbReference type="Gene3D" id="1.25.40.10">
    <property type="entry name" value="Tetratricopeptide repeat domain"/>
    <property type="match status" value="2"/>
</dbReference>
<name>A0A3M0B8L4_9AQUI</name>
<dbReference type="Pfam" id="PF13174">
    <property type="entry name" value="TPR_6"/>
    <property type="match status" value="1"/>
</dbReference>
<dbReference type="EMBL" id="REFO01000018">
    <property type="protein sequence ID" value="RMA92479.1"/>
    <property type="molecule type" value="Genomic_DNA"/>
</dbReference>
<dbReference type="AlphaFoldDB" id="A0A3M0B8L4"/>
<dbReference type="RefSeq" id="WP_245960363.1">
    <property type="nucleotide sequence ID" value="NZ_REFO01000018.1"/>
</dbReference>
<dbReference type="Pfam" id="PF13181">
    <property type="entry name" value="TPR_8"/>
    <property type="match status" value="1"/>
</dbReference>
<dbReference type="Proteomes" id="UP000280842">
    <property type="component" value="Unassembled WGS sequence"/>
</dbReference>
<evidence type="ECO:0000256" key="1">
    <source>
        <dbReference type="PROSITE-ProRule" id="PRU00339"/>
    </source>
</evidence>
<gene>
    <name evidence="2" type="ORF">CLV39_1727</name>
</gene>
<reference evidence="2 3" key="1">
    <citation type="submission" date="2018-10" db="EMBL/GenBank/DDBJ databases">
        <title>Genomic Encyclopedia of Archaeal and Bacterial Type Strains, Phase II (KMG-II): from individual species to whole genera.</title>
        <authorList>
            <person name="Goeker M."/>
        </authorList>
    </citation>
    <scope>NUCLEOTIDE SEQUENCE [LARGE SCALE GENOMIC DNA]</scope>
    <source>
        <strain evidence="2 3">VM1</strain>
    </source>
</reference>